<evidence type="ECO:0000313" key="1">
    <source>
        <dbReference type="EnsemblMetazoa" id="PPA37929.1"/>
    </source>
</evidence>
<dbReference type="PANTHER" id="PTHR45830">
    <property type="entry name" value="SERPENTINE RECEPTOR, CLASS I"/>
    <property type="match status" value="1"/>
</dbReference>
<name>A0A2A6CST8_PRIPA</name>
<sequence>SYEKCQRLSCFLLPTLHTISSSLCEEMGLNFTVNDAYESAMFAYMHVVAVLSILITGPTFYLLYFKSHKNSQLYRILLIIVVVWTTLMDIHFGALFIPLPLFPIVGGYCIGKRSSKKKKRISGPLCSLGLPMHFSLTIMFLIVTGVCAAIINCFLFRHQAVLPPYSTLKISDKQFNLLCLVVYLVFETPSLAMVWAYKDTLTGEEYLMEFHPAMMWIMRKPNWVVYNTRSATSIMILVVGFYFLLFLGFGGLVFLLIGHIFYILAKQGQHMSERTRKLQRNLTGTLVLQNCSFQFLLLGTFLGIPLGVFCVSVLTYLVPYEVNWAFFCFELVHSIVHSGTLILTTRPYKDTVMEWLRIKKAKTTPRTATVSLMN</sequence>
<dbReference type="AlphaFoldDB" id="A0A2A6CST8"/>
<dbReference type="Proteomes" id="UP000005239">
    <property type="component" value="Unassembled WGS sequence"/>
</dbReference>
<dbReference type="Pfam" id="PF10327">
    <property type="entry name" value="7TM_GPCR_Sri"/>
    <property type="match status" value="1"/>
</dbReference>
<proteinExistence type="predicted"/>
<reference evidence="2" key="1">
    <citation type="journal article" date="2008" name="Nat. Genet.">
        <title>The Pristionchus pacificus genome provides a unique perspective on nematode lifestyle and parasitism.</title>
        <authorList>
            <person name="Dieterich C."/>
            <person name="Clifton S.W."/>
            <person name="Schuster L.N."/>
            <person name="Chinwalla A."/>
            <person name="Delehaunty K."/>
            <person name="Dinkelacker I."/>
            <person name="Fulton L."/>
            <person name="Fulton R."/>
            <person name="Godfrey J."/>
            <person name="Minx P."/>
            <person name="Mitreva M."/>
            <person name="Roeseler W."/>
            <person name="Tian H."/>
            <person name="Witte H."/>
            <person name="Yang S.P."/>
            <person name="Wilson R.K."/>
            <person name="Sommer R.J."/>
        </authorList>
    </citation>
    <scope>NUCLEOTIDE SEQUENCE [LARGE SCALE GENOMIC DNA]</scope>
    <source>
        <strain evidence="2">PS312</strain>
    </source>
</reference>
<dbReference type="OrthoDB" id="5799746at2759"/>
<dbReference type="InterPro" id="IPR019429">
    <property type="entry name" value="7TM_GPCR_serpentine_rcpt_Sri"/>
</dbReference>
<protein>
    <submittedName>
        <fullName evidence="1">G protein-coupled receptor</fullName>
    </submittedName>
</protein>
<dbReference type="PANTHER" id="PTHR45830:SF15">
    <property type="entry name" value="SERPENTINE RECEPTOR, CLASS I"/>
    <property type="match status" value="1"/>
</dbReference>
<accession>A0A8R1USL2</accession>
<accession>A0A2A6CST8</accession>
<evidence type="ECO:0000313" key="2">
    <source>
        <dbReference type="Proteomes" id="UP000005239"/>
    </source>
</evidence>
<reference evidence="1" key="2">
    <citation type="submission" date="2022-06" db="UniProtKB">
        <authorList>
            <consortium name="EnsemblMetazoa"/>
        </authorList>
    </citation>
    <scope>IDENTIFICATION</scope>
    <source>
        <strain evidence="1">PS312</strain>
    </source>
</reference>
<dbReference type="EnsemblMetazoa" id="PPA37929.1">
    <property type="protein sequence ID" value="PPA37929.1"/>
    <property type="gene ID" value="WBGene00276298"/>
</dbReference>
<gene>
    <name evidence="1" type="primary">WBGene00276298</name>
</gene>
<dbReference type="SUPFAM" id="SSF81321">
    <property type="entry name" value="Family A G protein-coupled receptor-like"/>
    <property type="match status" value="1"/>
</dbReference>
<organism evidence="1 2">
    <name type="scientific">Pristionchus pacificus</name>
    <name type="common">Parasitic nematode worm</name>
    <dbReference type="NCBI Taxonomy" id="54126"/>
    <lineage>
        <taxon>Eukaryota</taxon>
        <taxon>Metazoa</taxon>
        <taxon>Ecdysozoa</taxon>
        <taxon>Nematoda</taxon>
        <taxon>Chromadorea</taxon>
        <taxon>Rhabditida</taxon>
        <taxon>Rhabditina</taxon>
        <taxon>Diplogasteromorpha</taxon>
        <taxon>Diplogasteroidea</taxon>
        <taxon>Neodiplogasteridae</taxon>
        <taxon>Pristionchus</taxon>
    </lineage>
</organism>
<keyword evidence="2" id="KW-1185">Reference proteome</keyword>